<evidence type="ECO:0000313" key="1">
    <source>
        <dbReference type="EMBL" id="VDN83272.1"/>
    </source>
</evidence>
<protein>
    <submittedName>
        <fullName evidence="3">Ovule protein</fullName>
    </submittedName>
</protein>
<dbReference type="Proteomes" id="UP000278627">
    <property type="component" value="Unassembled WGS sequence"/>
</dbReference>
<evidence type="ECO:0000313" key="2">
    <source>
        <dbReference type="Proteomes" id="UP000278627"/>
    </source>
</evidence>
<sequence length="89" mass="10074">MYNYVLCSHDRGEKRKVLRPRSLNPGNSLPSLSTFPPDIFASLPYPLTPGTSRTNTSAKFQPYERRTVPISLKMGQFLVFLNGCTKHTE</sequence>
<gene>
    <name evidence="1" type="ORF">BPAG_LOCUS2086</name>
</gene>
<organism evidence="3">
    <name type="scientific">Brugia pahangi</name>
    <name type="common">Filarial nematode worm</name>
    <dbReference type="NCBI Taxonomy" id="6280"/>
    <lineage>
        <taxon>Eukaryota</taxon>
        <taxon>Metazoa</taxon>
        <taxon>Ecdysozoa</taxon>
        <taxon>Nematoda</taxon>
        <taxon>Chromadorea</taxon>
        <taxon>Rhabditida</taxon>
        <taxon>Spirurina</taxon>
        <taxon>Spiruromorpha</taxon>
        <taxon>Filarioidea</taxon>
        <taxon>Onchocercidae</taxon>
        <taxon>Brugia</taxon>
    </lineage>
</organism>
<keyword evidence="2" id="KW-1185">Reference proteome</keyword>
<dbReference type="WBParaSite" id="BPAG_0000211601-mRNA-1">
    <property type="protein sequence ID" value="BPAG_0000211601-mRNA-1"/>
    <property type="gene ID" value="BPAG_0000211601"/>
</dbReference>
<name>A0A0N4T1R1_BRUPA</name>
<proteinExistence type="predicted"/>
<evidence type="ECO:0000313" key="3">
    <source>
        <dbReference type="WBParaSite" id="BPAG_0000211601-mRNA-1"/>
    </source>
</evidence>
<accession>A0A0N4T1R1</accession>
<dbReference type="EMBL" id="UZAD01000242">
    <property type="protein sequence ID" value="VDN83272.1"/>
    <property type="molecule type" value="Genomic_DNA"/>
</dbReference>
<dbReference type="AlphaFoldDB" id="A0A0N4T1R1"/>
<reference evidence="1 2" key="2">
    <citation type="submission" date="2018-11" db="EMBL/GenBank/DDBJ databases">
        <authorList>
            <consortium name="Pathogen Informatics"/>
        </authorList>
    </citation>
    <scope>NUCLEOTIDE SEQUENCE [LARGE SCALE GENOMIC DNA]</scope>
</reference>
<reference evidence="3" key="1">
    <citation type="submission" date="2017-02" db="UniProtKB">
        <authorList>
            <consortium name="WormBaseParasite"/>
        </authorList>
    </citation>
    <scope>IDENTIFICATION</scope>
</reference>